<dbReference type="GO" id="GO:0015074">
    <property type="term" value="P:DNA integration"/>
    <property type="evidence" value="ECO:0007669"/>
    <property type="project" value="UniProtKB-KW"/>
</dbReference>
<keyword evidence="4" id="KW-0233">DNA recombination</keyword>
<evidence type="ECO:0000256" key="5">
    <source>
        <dbReference type="PROSITE-ProRule" id="PRU01248"/>
    </source>
</evidence>
<name>A0A252ASB2_9PROT</name>
<dbReference type="Gene3D" id="1.10.443.10">
    <property type="entry name" value="Intergrase catalytic core"/>
    <property type="match status" value="1"/>
</dbReference>
<dbReference type="PANTHER" id="PTHR30349:SF41">
    <property type="entry name" value="INTEGRASE_RECOMBINASE PROTEIN MJ0367-RELATED"/>
    <property type="match status" value="1"/>
</dbReference>
<comment type="similarity">
    <text evidence="1">Belongs to the 'phage' integrase family.</text>
</comment>
<protein>
    <recommendedName>
        <fullName evidence="10">Integrase</fullName>
    </recommendedName>
</protein>
<dbReference type="InterPro" id="IPR050090">
    <property type="entry name" value="Tyrosine_recombinase_XerCD"/>
</dbReference>
<keyword evidence="3 5" id="KW-0238">DNA-binding</keyword>
<dbReference type="InterPro" id="IPR011010">
    <property type="entry name" value="DNA_brk_join_enz"/>
</dbReference>
<dbReference type="SUPFAM" id="SSF56349">
    <property type="entry name" value="DNA breaking-rejoining enzymes"/>
    <property type="match status" value="1"/>
</dbReference>
<evidence type="ECO:0000259" key="6">
    <source>
        <dbReference type="PROSITE" id="PS51898"/>
    </source>
</evidence>
<dbReference type="Gene3D" id="1.10.150.130">
    <property type="match status" value="1"/>
</dbReference>
<feature type="domain" description="Tyr recombinase" evidence="6">
    <location>
        <begin position="310"/>
        <end position="514"/>
    </location>
</feature>
<comment type="caution">
    <text evidence="8">The sequence shown here is derived from an EMBL/GenBank/DDBJ whole genome shotgun (WGS) entry which is preliminary data.</text>
</comment>
<dbReference type="GO" id="GO:0006310">
    <property type="term" value="P:DNA recombination"/>
    <property type="evidence" value="ECO:0007669"/>
    <property type="project" value="UniProtKB-KW"/>
</dbReference>
<evidence type="ECO:0000256" key="4">
    <source>
        <dbReference type="ARBA" id="ARBA00023172"/>
    </source>
</evidence>
<evidence type="ECO:0000256" key="2">
    <source>
        <dbReference type="ARBA" id="ARBA00022908"/>
    </source>
</evidence>
<dbReference type="RefSeq" id="WP_086659624.1">
    <property type="nucleotide sequence ID" value="NZ_JBJJWX010000016.1"/>
</dbReference>
<dbReference type="InterPro" id="IPR002104">
    <property type="entry name" value="Integrase_catalytic"/>
</dbReference>
<dbReference type="Proteomes" id="UP000194641">
    <property type="component" value="Unassembled WGS sequence"/>
</dbReference>
<evidence type="ECO:0008006" key="10">
    <source>
        <dbReference type="Google" id="ProtNLM"/>
    </source>
</evidence>
<dbReference type="AlphaFoldDB" id="A0A252ASB2"/>
<dbReference type="GO" id="GO:0003677">
    <property type="term" value="F:DNA binding"/>
    <property type="evidence" value="ECO:0007669"/>
    <property type="project" value="UniProtKB-UniRule"/>
</dbReference>
<dbReference type="PROSITE" id="PS51898">
    <property type="entry name" value="TYR_RECOMBINASE"/>
    <property type="match status" value="1"/>
</dbReference>
<gene>
    <name evidence="8" type="ORF">HK17_08980</name>
</gene>
<sequence length="535" mass="59568">MTKKDADMFGLKQTGGKAWSARLTIPRGRQRDVGEAFGTKSGTKQDAIMSLQTRDKNEAIQRRGAALEALRSQVNEKLAAIGKPPLEGDWRPRTVTERAVNDALLAKRAIEEASTAYSPDRNADGTVNENVPTNEQDNLHHVLTSQAEDVAESLSDEEGHQYLSTFMDTLEGTATPLGPLLDRWLASESKTVSNGLIDRHKRVLSVFGEYLTSEQFVSEGKPLRRAASKGMPSQAILRSFPVQKVDKKLARRFREWIEDRKAANTVNAYLSSLRSFWTWLVDAGEVEGNPWAGMSRGLKKIAKRDISPDAEKRPFTEQEMLALLTGEPNSRDPRMVLMLHDVFRLGLLTGARQNELCSLTVGRVVVPDNPEELWGISITRDVAKTDNSVRTIPLHPLVRPIIERRLIAAKGTGEPDAPLFPECPPGGADHKRGWTFSKHFLRYRHQIMGEEGNGTDFHSTRRCFATFMETALANGAAACTELVCDHLIGHKSERLAANTYAAKRFDWSLYSEAILGMVDKGVPERVREALSAWCR</sequence>
<dbReference type="PROSITE" id="PS51900">
    <property type="entry name" value="CB"/>
    <property type="match status" value="1"/>
</dbReference>
<evidence type="ECO:0000256" key="3">
    <source>
        <dbReference type="ARBA" id="ARBA00023125"/>
    </source>
</evidence>
<dbReference type="EMBL" id="JOPA01000026">
    <property type="protein sequence ID" value="OUI92954.1"/>
    <property type="molecule type" value="Genomic_DNA"/>
</dbReference>
<keyword evidence="2" id="KW-0229">DNA integration</keyword>
<dbReference type="InterPro" id="IPR044068">
    <property type="entry name" value="CB"/>
</dbReference>
<reference evidence="9" key="1">
    <citation type="submission" date="2014-06" db="EMBL/GenBank/DDBJ databases">
        <authorList>
            <person name="Winans N.J."/>
            <person name="Newell P.D."/>
            <person name="Douglas A.E."/>
        </authorList>
    </citation>
    <scope>NUCLEOTIDE SEQUENCE [LARGE SCALE GENOMIC DNA]</scope>
</reference>
<evidence type="ECO:0000259" key="7">
    <source>
        <dbReference type="PROSITE" id="PS51900"/>
    </source>
</evidence>
<dbReference type="InterPro" id="IPR010998">
    <property type="entry name" value="Integrase_recombinase_N"/>
</dbReference>
<evidence type="ECO:0000256" key="1">
    <source>
        <dbReference type="ARBA" id="ARBA00008857"/>
    </source>
</evidence>
<evidence type="ECO:0000313" key="9">
    <source>
        <dbReference type="Proteomes" id="UP000194641"/>
    </source>
</evidence>
<accession>A0A252ASB2</accession>
<evidence type="ECO:0000313" key="8">
    <source>
        <dbReference type="EMBL" id="OUI92954.1"/>
    </source>
</evidence>
<feature type="domain" description="Core-binding (CB)" evidence="7">
    <location>
        <begin position="175"/>
        <end position="281"/>
    </location>
</feature>
<dbReference type="PANTHER" id="PTHR30349">
    <property type="entry name" value="PHAGE INTEGRASE-RELATED"/>
    <property type="match status" value="1"/>
</dbReference>
<proteinExistence type="inferred from homology"/>
<organism evidence="8 9">
    <name type="scientific">Acetobacter indonesiensis</name>
    <dbReference type="NCBI Taxonomy" id="104101"/>
    <lineage>
        <taxon>Bacteria</taxon>
        <taxon>Pseudomonadati</taxon>
        <taxon>Pseudomonadota</taxon>
        <taxon>Alphaproteobacteria</taxon>
        <taxon>Acetobacterales</taxon>
        <taxon>Acetobacteraceae</taxon>
        <taxon>Acetobacter</taxon>
    </lineage>
</organism>
<dbReference type="InterPro" id="IPR013762">
    <property type="entry name" value="Integrase-like_cat_sf"/>
</dbReference>